<evidence type="ECO:0000313" key="1">
    <source>
        <dbReference type="EMBL" id="KAF3544444.1"/>
    </source>
</evidence>
<evidence type="ECO:0000313" key="2">
    <source>
        <dbReference type="Proteomes" id="UP000266723"/>
    </source>
</evidence>
<dbReference type="PANTHER" id="PTHR33710">
    <property type="entry name" value="BNAC02G09200D PROTEIN"/>
    <property type="match status" value="1"/>
</dbReference>
<protein>
    <recommendedName>
        <fullName evidence="3">Endonuclease/exonuclease/phosphatase domain-containing protein</fullName>
    </recommendedName>
</protein>
<dbReference type="PANTHER" id="PTHR33710:SF77">
    <property type="entry name" value="DNASE I-LIKE SUPERFAMILY PROTEIN"/>
    <property type="match status" value="1"/>
</dbReference>
<proteinExistence type="predicted"/>
<organism evidence="1 2">
    <name type="scientific">Brassica cretica</name>
    <name type="common">Mustard</name>
    <dbReference type="NCBI Taxonomy" id="69181"/>
    <lineage>
        <taxon>Eukaryota</taxon>
        <taxon>Viridiplantae</taxon>
        <taxon>Streptophyta</taxon>
        <taxon>Embryophyta</taxon>
        <taxon>Tracheophyta</taxon>
        <taxon>Spermatophyta</taxon>
        <taxon>Magnoliopsida</taxon>
        <taxon>eudicotyledons</taxon>
        <taxon>Gunneridae</taxon>
        <taxon>Pentapetalae</taxon>
        <taxon>rosids</taxon>
        <taxon>malvids</taxon>
        <taxon>Brassicales</taxon>
        <taxon>Brassicaceae</taxon>
        <taxon>Brassiceae</taxon>
        <taxon>Brassica</taxon>
    </lineage>
</organism>
<gene>
    <name evidence="1" type="ORF">DY000_02009266</name>
</gene>
<keyword evidence="2" id="KW-1185">Reference proteome</keyword>
<evidence type="ECO:0008006" key="3">
    <source>
        <dbReference type="Google" id="ProtNLM"/>
    </source>
</evidence>
<dbReference type="EMBL" id="QGKV02000832">
    <property type="protein sequence ID" value="KAF3544444.1"/>
    <property type="molecule type" value="Genomic_DNA"/>
</dbReference>
<name>A0ABQ7BY41_BRACR</name>
<dbReference type="SUPFAM" id="SSF56219">
    <property type="entry name" value="DNase I-like"/>
    <property type="match status" value="1"/>
</dbReference>
<reference evidence="1 2" key="1">
    <citation type="journal article" date="2020" name="BMC Genomics">
        <title>Intraspecific diversification of the crop wild relative Brassica cretica Lam. using demographic model selection.</title>
        <authorList>
            <person name="Kioukis A."/>
            <person name="Michalopoulou V.A."/>
            <person name="Briers L."/>
            <person name="Pirintsos S."/>
            <person name="Studholme D.J."/>
            <person name="Pavlidis P."/>
            <person name="Sarris P.F."/>
        </authorList>
    </citation>
    <scope>NUCLEOTIDE SEQUENCE [LARGE SCALE GENOMIC DNA]</scope>
    <source>
        <strain evidence="2">cv. PFS-1207/04</strain>
    </source>
</reference>
<comment type="caution">
    <text evidence="1">The sequence shown here is derived from an EMBL/GenBank/DDBJ whole genome shotgun (WGS) entry which is preliminary data.</text>
</comment>
<dbReference type="Gene3D" id="3.60.10.10">
    <property type="entry name" value="Endonuclease/exonuclease/phosphatase"/>
    <property type="match status" value="1"/>
</dbReference>
<sequence length="395" mass="45223">MHQSRQAVTCEVKIQGTTPFVYTAVYASNERTGRTDLWVELLNTCQTFSLDYVPWMMGGDFNQILHPSEHSNTDVYHLTASMVELKDCFHQLSLYDLRYQGSLFTWSNKQPESPITKKLDCLLINSQILNLFTNCTAFFLPTLTSDHSPCLVDLAYKTPSHGTKPFKFYNYLAKHPDFHQVVIEAWIQAGSTAWNLTALCWKQKQIKSAIKSLNKEKFSQIQLRVSEANRLLQDVLVQAMQSPTSELFEMEREASQRWHFLRMIEESYFKQRSRIKEGDLNTTYIFRIVQTRLNYNTIRSFVLPSRVVLTDPLDMSSHMILHFTSILGPCPIPLMGIVSTPAWFNSMVPYSCSPAESLLMILIPTLEEITTVMHKLNANKASGPDGLTSGFYKTS</sequence>
<dbReference type="Proteomes" id="UP000266723">
    <property type="component" value="Unassembled WGS sequence"/>
</dbReference>
<accession>A0ABQ7BY41</accession>
<dbReference type="InterPro" id="IPR036691">
    <property type="entry name" value="Endo/exonu/phosph_ase_sf"/>
</dbReference>